<dbReference type="InterPro" id="IPR006311">
    <property type="entry name" value="TAT_signal"/>
</dbReference>
<proteinExistence type="predicted"/>
<dbReference type="OrthoDB" id="5241416at2"/>
<dbReference type="Proteomes" id="UP000460272">
    <property type="component" value="Unassembled WGS sequence"/>
</dbReference>
<accession>A0A6P2BXY9</accession>
<comment type="caution">
    <text evidence="1">The sequence shown here is derived from an EMBL/GenBank/DDBJ whole genome shotgun (WGS) entry which is preliminary data.</text>
</comment>
<keyword evidence="2" id="KW-1185">Reference proteome</keyword>
<protein>
    <submittedName>
        <fullName evidence="1">Uncharacterized protein</fullName>
    </submittedName>
</protein>
<dbReference type="EMBL" id="RPFW01000003">
    <property type="protein sequence ID" value="TVZ03934.1"/>
    <property type="molecule type" value="Genomic_DNA"/>
</dbReference>
<name>A0A6P2BXY9_9ACTN</name>
<sequence length="513" mass="50998">MSFSVSRPNAGHARRTRRSARLTGAALAAAVAVLPGVMSLSVAQAAVRAPASAPSVKAGLTGPAITLANNTQFSGYDLATGPNGTAYIGWIGDNGSGRKVSLCTLPHGAKACAGGIRTVVSAPDGIGTSTATGLWVLVSKSNLVTLVWMYSTVASENGPEGDVIATATSQGGGPLSAAKVSSAGPSFGTLLDAVLAPGGKIWTVAHAGGGVSSLQVTRGLGSAPQTVKTPFQPGHSLLAFSGSSAVLAIDKAGAISQPVSYARQSGGGWTGFKAIAKTWNLAGFGMAGTTSGVRVIASENNAGYHPVVSALTSSGFSAPVLTGDTNNCPQSNHDTVADASGRLADVTHECQAVTVANLANTRHAAIFRFSIPASQTFAGGDPQLTTAPSGRGWVAWSVESKVNDRLVVAPLLLAGLSVTVKSSGKGGKVAVTGPSSCLPPVNIAVGVSAKAAAGWTVIGKSLKLGGGTVGSVLKGAGLTSGKSYTLTGTVTFGRGGSRATEHAALTFRTCQKP</sequence>
<gene>
    <name evidence="1" type="ORF">EAS64_15990</name>
</gene>
<dbReference type="PROSITE" id="PS51318">
    <property type="entry name" value="TAT"/>
    <property type="match status" value="1"/>
</dbReference>
<dbReference type="AlphaFoldDB" id="A0A6P2BXY9"/>
<evidence type="ECO:0000313" key="2">
    <source>
        <dbReference type="Proteomes" id="UP000460272"/>
    </source>
</evidence>
<organism evidence="1 2">
    <name type="scientific">Trebonia kvetii</name>
    <dbReference type="NCBI Taxonomy" id="2480626"/>
    <lineage>
        <taxon>Bacteria</taxon>
        <taxon>Bacillati</taxon>
        <taxon>Actinomycetota</taxon>
        <taxon>Actinomycetes</taxon>
        <taxon>Streptosporangiales</taxon>
        <taxon>Treboniaceae</taxon>
        <taxon>Trebonia</taxon>
    </lineage>
</organism>
<dbReference type="RefSeq" id="WP_145853804.1">
    <property type="nucleotide sequence ID" value="NZ_RPFW01000003.1"/>
</dbReference>
<evidence type="ECO:0000313" key="1">
    <source>
        <dbReference type="EMBL" id="TVZ03934.1"/>
    </source>
</evidence>
<reference evidence="1 2" key="1">
    <citation type="submission" date="2018-11" db="EMBL/GenBank/DDBJ databases">
        <title>Trebonia kvetii gen.nov., sp.nov., a novel acidophilic actinobacterium, and proposal of the new actinobacterial family Treboniaceae fam. nov.</title>
        <authorList>
            <person name="Rapoport D."/>
            <person name="Sagova-Mareckova M."/>
            <person name="Sedlacek I."/>
            <person name="Provaznik J."/>
            <person name="Kralova S."/>
            <person name="Pavlinic D."/>
            <person name="Benes V."/>
            <person name="Kopecky J."/>
        </authorList>
    </citation>
    <scope>NUCLEOTIDE SEQUENCE [LARGE SCALE GENOMIC DNA]</scope>
    <source>
        <strain evidence="1 2">15Tr583</strain>
    </source>
</reference>